<proteinExistence type="predicted"/>
<sequence length="783" mass="86405">MSDSVVHRCTDSAGSTEQPLQSYHSAWLSHWTKKSFDAAAQNRLSSSNSVGKKEHDHENNDDYQSMTNLVTSYYGPVKGLGKFAAGTSKVSNDNFRLSSVAIRNENQAFCCSPTVVPRQNGGRGSALKDIQETSNCAISRYQIKPNLEHDEPALSLRRSLIPSLLPKASDADDTSYRECHLEPDGVSKNAKEPLNTLPLFTDGALTSSKPWPVDHTASTSQILLREFDRGDDQTNLLASNMHIPTPASKEKLTHTNIRYLERDYQRHSAILVCEEKMKSQSKTKQSESSCLRQDRRSLLQTSPSTSNNHSPAFGGEQFQNIQNFSTFRLFQNQSEFPEVTKSQKLHHGYSSVPKFLRSIHDVETMRICTTVDSVVGVPGGHPRFSQTTHSLLITKKTDFNLNKEKQTFRNSGGSADRNVCSNLHNLSPLFDVGKKGVELQPLHGSKDGEAEDSEALSRFMKAEERDVHGVKAFGNYMVDKGKKVAHDMGFDSNLKNESSAETDVMELDELEETNQLSGVNSSPSNKVLISRPLVLVIRLGYLPPQFPVSSPREVSYGQHNSKLPATNFELPVLPAAGKMSDNGEPSTSRTQSLDMETLLANAEQLSNSESEHDLGGSAMQEPGCTWVKRLKLSASDSFVGTQRSNLGPSHSKSNLVLVRRLEGRMVNSAPTAVDRYHGKELMVLEKTTALPRCGESFSSGTSKGKDSSLSDSWIRRWSSCQAAIPRKKTEPVVVCEPQSSKLALEDLQKKQFPSIAAMALMGKAMSGFQPCQLQKKGSSVFWK</sequence>
<protein>
    <submittedName>
        <fullName evidence="1">Uncharacterized protein</fullName>
    </submittedName>
</protein>
<gene>
    <name evidence="1" type="ORF">M9H77_20267</name>
</gene>
<evidence type="ECO:0000313" key="2">
    <source>
        <dbReference type="Proteomes" id="UP001060085"/>
    </source>
</evidence>
<evidence type="ECO:0000313" key="1">
    <source>
        <dbReference type="EMBL" id="KAI5660944.1"/>
    </source>
</evidence>
<name>A0ACC0ALA2_CATRO</name>
<organism evidence="1 2">
    <name type="scientific">Catharanthus roseus</name>
    <name type="common">Madagascar periwinkle</name>
    <name type="synonym">Vinca rosea</name>
    <dbReference type="NCBI Taxonomy" id="4058"/>
    <lineage>
        <taxon>Eukaryota</taxon>
        <taxon>Viridiplantae</taxon>
        <taxon>Streptophyta</taxon>
        <taxon>Embryophyta</taxon>
        <taxon>Tracheophyta</taxon>
        <taxon>Spermatophyta</taxon>
        <taxon>Magnoliopsida</taxon>
        <taxon>eudicotyledons</taxon>
        <taxon>Gunneridae</taxon>
        <taxon>Pentapetalae</taxon>
        <taxon>asterids</taxon>
        <taxon>lamiids</taxon>
        <taxon>Gentianales</taxon>
        <taxon>Apocynaceae</taxon>
        <taxon>Rauvolfioideae</taxon>
        <taxon>Vinceae</taxon>
        <taxon>Catharanthinae</taxon>
        <taxon>Catharanthus</taxon>
    </lineage>
</organism>
<keyword evidence="2" id="KW-1185">Reference proteome</keyword>
<accession>A0ACC0ALA2</accession>
<comment type="caution">
    <text evidence="1">The sequence shown here is derived from an EMBL/GenBank/DDBJ whole genome shotgun (WGS) entry which is preliminary data.</text>
</comment>
<dbReference type="EMBL" id="CM044705">
    <property type="protein sequence ID" value="KAI5660944.1"/>
    <property type="molecule type" value="Genomic_DNA"/>
</dbReference>
<dbReference type="Proteomes" id="UP001060085">
    <property type="component" value="Linkage Group LG05"/>
</dbReference>
<reference evidence="2" key="1">
    <citation type="journal article" date="2023" name="Nat. Plants">
        <title>Single-cell RNA sequencing provides a high-resolution roadmap for understanding the multicellular compartmentation of specialized metabolism.</title>
        <authorList>
            <person name="Sun S."/>
            <person name="Shen X."/>
            <person name="Li Y."/>
            <person name="Li Y."/>
            <person name="Wang S."/>
            <person name="Li R."/>
            <person name="Zhang H."/>
            <person name="Shen G."/>
            <person name="Guo B."/>
            <person name="Wei J."/>
            <person name="Xu J."/>
            <person name="St-Pierre B."/>
            <person name="Chen S."/>
            <person name="Sun C."/>
        </authorList>
    </citation>
    <scope>NUCLEOTIDE SEQUENCE [LARGE SCALE GENOMIC DNA]</scope>
</reference>